<evidence type="ECO:0000259" key="8">
    <source>
        <dbReference type="PROSITE" id="PS50850"/>
    </source>
</evidence>
<feature type="compositionally biased region" description="Basic and acidic residues" evidence="6">
    <location>
        <begin position="354"/>
        <end position="374"/>
    </location>
</feature>
<feature type="compositionally biased region" description="Basic residues" evidence="6">
    <location>
        <begin position="1577"/>
        <end position="1586"/>
    </location>
</feature>
<evidence type="ECO:0000313" key="9">
    <source>
        <dbReference type="EMBL" id="TKA68207.1"/>
    </source>
</evidence>
<dbReference type="OrthoDB" id="5399929at2759"/>
<feature type="compositionally biased region" description="Polar residues" evidence="6">
    <location>
        <begin position="1077"/>
        <end position="1089"/>
    </location>
</feature>
<feature type="transmembrane region" description="Helical" evidence="7">
    <location>
        <begin position="51"/>
        <end position="69"/>
    </location>
</feature>
<feature type="compositionally biased region" description="Polar residues" evidence="6">
    <location>
        <begin position="1122"/>
        <end position="1149"/>
    </location>
</feature>
<evidence type="ECO:0000256" key="1">
    <source>
        <dbReference type="ARBA" id="ARBA00004141"/>
    </source>
</evidence>
<feature type="compositionally biased region" description="Acidic residues" evidence="6">
    <location>
        <begin position="1513"/>
        <end position="1522"/>
    </location>
</feature>
<keyword evidence="5 7" id="KW-0472">Membrane</keyword>
<evidence type="ECO:0000256" key="5">
    <source>
        <dbReference type="ARBA" id="ARBA00023136"/>
    </source>
</evidence>
<evidence type="ECO:0000256" key="6">
    <source>
        <dbReference type="SAM" id="MobiDB-lite"/>
    </source>
</evidence>
<dbReference type="InterPro" id="IPR022031">
    <property type="entry name" value="Rif1_N"/>
</dbReference>
<sequence length="1754" mass="192499">MLRLTSKSNNHFNADETVAMMVHTNELEKEISSGTSYLDCFKGVDLRRTEISAMVYAIQILCGSAFMGYSTYFYEQAGVSTTDSFKLSLGQYAIAFVGVLLAWVAMGYLGRRTLYLLGLLVLDFLLLIIGFVALAPESVLGAKWAIVSMLLLYTFFYDVTIGPVCYSLVSEISSVRLRSKTIALARIFYNIVGCVNNIITPRMLNPTAWNWGPKAAFFWVGVCFLCLIWTYFRLPEPKGRSYGELDVLFERKVSARRFKSTVVDPFTGDTLVPVDSVDSTEKDLNRDLSEALDFLDDSFEVARTAAGGLLAASNIDTPPEQSPSSSAEAVTNTSGKKSKRVGFSPWTNYQRAPDSLRESTERAPKVLRSSKDKKALKSILKPSDISIPLTPTESDPGRPGYFSAHNYKSFGEMLQSVVQQLARDSRTSRLDAYMALLGTWKAYEDVPEPEAMKEKMGLFMGFIRRDLVAMRTPTDPDSQIVTQALKLLTSIVCTPTLSACLDDEFRSFVIEHSTIVIGRGSSPKAIINHHLFLLAKQDFPTKLLTPSRADKILVALQDIQDQVTGSSVVTYRLKVYEKLLCQAENVMVARISDWLEHIFHGMLSNVKETRNCAIDVGRKAGILLGTNSQATKAVIELFKTESESGSTYGDYFGARLTNMVANKEHGPYAAQIWAVGVLFFRMELLKEFAQQVSNAESTGNDNAGRESIWCGIAEVTVAVVDNHSLGMSERGARQFGHELRDVVKILSSGFQYPSRQCLEAGKRLYCGLVECAKREIGVGGTVLAVVEPVAEALKVSETPPNGNITLFYASLVVEQCPQPNTRQEMDQGRKALWGIVLPPAKTAVFEPFNHLYQMIDNTLASSYKTLDSSDVEPHIQSGVAVWIEDSEQKLSGTDEGIRKMHITVVELWKEVCTTTSRLPRKDSTLLKVIEQLIASGLMAQRKAIVNATIELWNKTFGAEETLEYPSKVEGALRRLRPAVDLQLPSFPESTTDEISETLPSFLESQEDMEYLQPPSGTGRPRATETSLRHKQAKSPARSILLSSPLPTQLHASTPGRHIKDSTFRQTPKSRLRHEDSQIQFAPINSSPTGSPAMESQLLTDHQKEVRSRQHGETAAMFPDIRSSPTIKNPQVKSHLPQLNLSSDLPTTSGPEEDRPTTPILPTTTHELMDDLLGSSPTPVSAQRTQPPSNSVVDPVPQVRVLRSASMQDDPPSSPPSMEDDDEPHRFFEEGLQDLTESDVVPATESYGDTRDIGLSESNSETACETSGHAESNKPPKDLATDRVVLDDPSEEFDAATSDVPSDHRLRSDNSELPTAQLTAEFNKFIEQSVYDETPEEDNPLPEATARLPMAQNGVPDSDDLVDATTELAISLQGQDGVQQDGDTSQSPVHCSEDPVGTSPEKRAVREPPQQDAVEGNEDQVSFTSRSTTRAVDASVVPAADKTRRSIRNQQQQSAPHVDIAGPDISTTVVQDTPQAMKKRKGSSTGETSTAKRTKRQSPIKKTIFRVLGIGAPGDDEDVEDCIEVATRPVQSKPPSWPTAQSTPTTSPKKKDAKPAKQKSGVPSVATAIVADSQPARGKLRSLKRRASALEAEGNEADEAVAAETQLVKDTPAPARKRGRPRLSQDARVTRSQGASQGTPQESAPTPRTRSMSTTRELDAVVIETSDPARATTSQRADGEQAADEGPPPSRDTRTANGQSSRRTAQPKSIMDRLRGILADCRSLVLGSQEERELDDVLFEVRREVHEAGRRSRDG</sequence>
<dbReference type="InterPro" id="IPR005828">
    <property type="entry name" value="MFS_sugar_transport-like"/>
</dbReference>
<dbReference type="InterPro" id="IPR036259">
    <property type="entry name" value="MFS_trans_sf"/>
</dbReference>
<feature type="region of interest" description="Disordered" evidence="6">
    <location>
        <begin position="1002"/>
        <end position="1280"/>
    </location>
</feature>
<proteinExistence type="inferred from homology"/>
<keyword evidence="4 7" id="KW-1133">Transmembrane helix</keyword>
<dbReference type="Gene3D" id="1.20.1250.20">
    <property type="entry name" value="MFS general substrate transporter like domains"/>
    <property type="match status" value="1"/>
</dbReference>
<dbReference type="PANTHER" id="PTHR48022:SF5">
    <property type="entry name" value="ALPHA-GLUCOSIDES PERMEASE MPH2-RELATED"/>
    <property type="match status" value="1"/>
</dbReference>
<gene>
    <name evidence="9" type="ORF">B0A49_07465</name>
</gene>
<feature type="region of interest" description="Disordered" evidence="6">
    <location>
        <begin position="312"/>
        <end position="374"/>
    </location>
</feature>
<feature type="compositionally biased region" description="Basic and acidic residues" evidence="6">
    <location>
        <begin position="1270"/>
        <end position="1280"/>
    </location>
</feature>
<keyword evidence="3 7" id="KW-0812">Transmembrane</keyword>
<dbReference type="EMBL" id="NAJN01000838">
    <property type="protein sequence ID" value="TKA68207.1"/>
    <property type="molecule type" value="Genomic_DNA"/>
</dbReference>
<feature type="transmembrane region" description="Helical" evidence="7">
    <location>
        <begin position="114"/>
        <end position="134"/>
    </location>
</feature>
<feature type="region of interest" description="Disordered" evidence="6">
    <location>
        <begin position="1349"/>
        <end position="1709"/>
    </location>
</feature>
<feature type="compositionally biased region" description="Polar residues" evidence="6">
    <location>
        <begin position="1694"/>
        <end position="1706"/>
    </location>
</feature>
<feature type="compositionally biased region" description="Polar residues" evidence="6">
    <location>
        <begin position="1255"/>
        <end position="1264"/>
    </location>
</feature>
<feature type="compositionally biased region" description="Polar residues" evidence="6">
    <location>
        <begin position="1464"/>
        <end position="1473"/>
    </location>
</feature>
<dbReference type="Pfam" id="PF00083">
    <property type="entry name" value="Sugar_tr"/>
    <property type="match status" value="1"/>
</dbReference>
<evidence type="ECO:0000256" key="7">
    <source>
        <dbReference type="SAM" id="Phobius"/>
    </source>
</evidence>
<feature type="compositionally biased region" description="Low complexity" evidence="6">
    <location>
        <begin position="1370"/>
        <end position="1386"/>
    </location>
</feature>
<feature type="compositionally biased region" description="Low complexity" evidence="6">
    <location>
        <begin position="318"/>
        <end position="329"/>
    </location>
</feature>
<feature type="transmembrane region" description="Helical" evidence="7">
    <location>
        <begin position="211"/>
        <end position="232"/>
    </location>
</feature>
<dbReference type="Pfam" id="PF12231">
    <property type="entry name" value="Rif1_N"/>
    <property type="match status" value="1"/>
</dbReference>
<feature type="transmembrane region" description="Helical" evidence="7">
    <location>
        <begin position="89"/>
        <end position="109"/>
    </location>
</feature>
<feature type="compositionally biased region" description="Low complexity" evidence="6">
    <location>
        <begin position="1537"/>
        <end position="1546"/>
    </location>
</feature>
<organism evidence="9 10">
    <name type="scientific">Cryomyces minteri</name>
    <dbReference type="NCBI Taxonomy" id="331657"/>
    <lineage>
        <taxon>Eukaryota</taxon>
        <taxon>Fungi</taxon>
        <taxon>Dikarya</taxon>
        <taxon>Ascomycota</taxon>
        <taxon>Pezizomycotina</taxon>
        <taxon>Dothideomycetes</taxon>
        <taxon>Dothideomycetes incertae sedis</taxon>
        <taxon>Cryomyces</taxon>
    </lineage>
</organism>
<dbReference type="STRING" id="331657.A0A4U0WY91"/>
<feature type="compositionally biased region" description="Polar residues" evidence="6">
    <location>
        <begin position="1629"/>
        <end position="1643"/>
    </location>
</feature>
<dbReference type="InterPro" id="IPR050360">
    <property type="entry name" value="MFS_Sugar_Transporters"/>
</dbReference>
<evidence type="ECO:0000313" key="10">
    <source>
        <dbReference type="Proteomes" id="UP000308768"/>
    </source>
</evidence>
<reference evidence="9 10" key="1">
    <citation type="submission" date="2017-03" db="EMBL/GenBank/DDBJ databases">
        <title>Genomes of endolithic fungi from Antarctica.</title>
        <authorList>
            <person name="Coleine C."/>
            <person name="Masonjones S."/>
            <person name="Stajich J.E."/>
        </authorList>
    </citation>
    <scope>NUCLEOTIDE SEQUENCE [LARGE SCALE GENOMIC DNA]</scope>
    <source>
        <strain evidence="9 10">CCFEE 5187</strain>
    </source>
</reference>
<dbReference type="PANTHER" id="PTHR48022">
    <property type="entry name" value="PLASTIDIC GLUCOSE TRANSPORTER 4"/>
    <property type="match status" value="1"/>
</dbReference>
<comment type="caution">
    <text evidence="9">The sequence shown here is derived from an EMBL/GenBank/DDBJ whole genome shotgun (WGS) entry which is preliminary data.</text>
</comment>
<feature type="compositionally biased region" description="Polar residues" evidence="6">
    <location>
        <begin position="1040"/>
        <end position="1051"/>
    </location>
</feature>
<feature type="compositionally biased region" description="Low complexity" evidence="6">
    <location>
        <begin position="1644"/>
        <end position="1654"/>
    </location>
</feature>
<dbReference type="Proteomes" id="UP000308768">
    <property type="component" value="Unassembled WGS sequence"/>
</dbReference>
<evidence type="ECO:0000256" key="2">
    <source>
        <dbReference type="ARBA" id="ARBA00010992"/>
    </source>
</evidence>
<keyword evidence="10" id="KW-1185">Reference proteome</keyword>
<evidence type="ECO:0000256" key="4">
    <source>
        <dbReference type="ARBA" id="ARBA00022989"/>
    </source>
</evidence>
<feature type="transmembrane region" description="Helical" evidence="7">
    <location>
        <begin position="146"/>
        <end position="169"/>
    </location>
</feature>
<dbReference type="InterPro" id="IPR020846">
    <property type="entry name" value="MFS_dom"/>
</dbReference>
<dbReference type="GO" id="GO:0005351">
    <property type="term" value="F:carbohydrate:proton symporter activity"/>
    <property type="evidence" value="ECO:0007669"/>
    <property type="project" value="TreeGrafter"/>
</dbReference>
<comment type="subcellular location">
    <subcellularLocation>
        <location evidence="1">Membrane</location>
        <topology evidence="1">Multi-pass membrane protein</topology>
    </subcellularLocation>
</comment>
<feature type="compositionally biased region" description="Basic and acidic residues" evidence="6">
    <location>
        <begin position="1100"/>
        <end position="1111"/>
    </location>
</feature>
<feature type="domain" description="Major facilitator superfamily (MFS) profile" evidence="8">
    <location>
        <begin position="1"/>
        <end position="238"/>
    </location>
</feature>
<protein>
    <recommendedName>
        <fullName evidence="8">Major facilitator superfamily (MFS) profile domain-containing protein</fullName>
    </recommendedName>
</protein>
<evidence type="ECO:0000256" key="3">
    <source>
        <dbReference type="ARBA" id="ARBA00022692"/>
    </source>
</evidence>
<feature type="compositionally biased region" description="Polar residues" evidence="6">
    <location>
        <begin position="1418"/>
        <end position="1429"/>
    </location>
</feature>
<feature type="compositionally biased region" description="Polar residues" evidence="6">
    <location>
        <begin position="1174"/>
        <end position="1191"/>
    </location>
</feature>
<dbReference type="PROSITE" id="PS50850">
    <property type="entry name" value="MFS"/>
    <property type="match status" value="1"/>
</dbReference>
<accession>A0A4U0WY91</accession>
<comment type="similarity">
    <text evidence="2">Belongs to the major facilitator superfamily. Sugar transporter (TC 2.A.1.1) family.</text>
</comment>
<dbReference type="GO" id="GO:0016020">
    <property type="term" value="C:membrane"/>
    <property type="evidence" value="ECO:0007669"/>
    <property type="project" value="UniProtKB-SubCell"/>
</dbReference>
<dbReference type="SUPFAM" id="SSF103473">
    <property type="entry name" value="MFS general substrate transporter"/>
    <property type="match status" value="1"/>
</dbReference>
<name>A0A4U0WY91_9PEZI</name>